<dbReference type="PANTHER" id="PTHR11078:SF3">
    <property type="entry name" value="ANTITERMINATION NUSB DOMAIN-CONTAINING PROTEIN"/>
    <property type="match status" value="1"/>
</dbReference>
<keyword evidence="4 6" id="KW-0805">Transcription regulation</keyword>
<dbReference type="STRING" id="1396821.SAMN05444515_101177"/>
<evidence type="ECO:0000313" key="8">
    <source>
        <dbReference type="EMBL" id="SEK23224.1"/>
    </source>
</evidence>
<comment type="similarity">
    <text evidence="1 6">Belongs to the NusB family.</text>
</comment>
<protein>
    <recommendedName>
        <fullName evidence="6">Transcription antitermination protein NusB</fullName>
    </recommendedName>
    <alternativeName>
        <fullName evidence="6">Antitermination factor NusB</fullName>
    </alternativeName>
</protein>
<evidence type="ECO:0000256" key="2">
    <source>
        <dbReference type="ARBA" id="ARBA00022814"/>
    </source>
</evidence>
<accession>A0A1H7FBX5</accession>
<keyword evidence="2 6" id="KW-0889">Transcription antitermination</keyword>
<dbReference type="Gene3D" id="1.10.940.10">
    <property type="entry name" value="NusB-like"/>
    <property type="match status" value="1"/>
</dbReference>
<dbReference type="OrthoDB" id="9789556at2"/>
<dbReference type="GO" id="GO:0005829">
    <property type="term" value="C:cytosol"/>
    <property type="evidence" value="ECO:0007669"/>
    <property type="project" value="TreeGrafter"/>
</dbReference>
<dbReference type="InterPro" id="IPR035926">
    <property type="entry name" value="NusB-like_sf"/>
</dbReference>
<dbReference type="AlphaFoldDB" id="A0A1H7FBX5"/>
<dbReference type="Proteomes" id="UP000199256">
    <property type="component" value="Unassembled WGS sequence"/>
</dbReference>
<dbReference type="GO" id="GO:0031564">
    <property type="term" value="P:transcription antitermination"/>
    <property type="evidence" value="ECO:0007669"/>
    <property type="project" value="UniProtKB-KW"/>
</dbReference>
<dbReference type="RefSeq" id="WP_090249691.1">
    <property type="nucleotide sequence ID" value="NZ_FOAA01000001.1"/>
</dbReference>
<comment type="function">
    <text evidence="6">Involved in transcription antitermination. Required for transcription of ribosomal RNA (rRNA) genes. Binds specifically to the boxA antiterminator sequence of the ribosomal RNA (rrn) operons.</text>
</comment>
<evidence type="ECO:0000256" key="6">
    <source>
        <dbReference type="HAMAP-Rule" id="MF_00073"/>
    </source>
</evidence>
<dbReference type="InterPro" id="IPR006027">
    <property type="entry name" value="NusB_RsmB_TIM44"/>
</dbReference>
<organism evidence="8 9">
    <name type="scientific">Ectothiorhodospira marina</name>
    <dbReference type="NCBI Taxonomy" id="1396821"/>
    <lineage>
        <taxon>Bacteria</taxon>
        <taxon>Pseudomonadati</taxon>
        <taxon>Pseudomonadota</taxon>
        <taxon>Gammaproteobacteria</taxon>
        <taxon>Chromatiales</taxon>
        <taxon>Ectothiorhodospiraceae</taxon>
        <taxon>Ectothiorhodospira</taxon>
    </lineage>
</organism>
<feature type="domain" description="NusB/RsmB/TIM44" evidence="7">
    <location>
        <begin position="17"/>
        <end position="140"/>
    </location>
</feature>
<dbReference type="EMBL" id="FOAA01000001">
    <property type="protein sequence ID" value="SEK23224.1"/>
    <property type="molecule type" value="Genomic_DNA"/>
</dbReference>
<evidence type="ECO:0000313" key="9">
    <source>
        <dbReference type="Proteomes" id="UP000199256"/>
    </source>
</evidence>
<keyword evidence="3 6" id="KW-0694">RNA-binding</keyword>
<keyword evidence="5 6" id="KW-0804">Transcription</keyword>
<dbReference type="HAMAP" id="MF_00073">
    <property type="entry name" value="NusB"/>
    <property type="match status" value="1"/>
</dbReference>
<dbReference type="Pfam" id="PF01029">
    <property type="entry name" value="NusB"/>
    <property type="match status" value="1"/>
</dbReference>
<dbReference type="GO" id="GO:0003723">
    <property type="term" value="F:RNA binding"/>
    <property type="evidence" value="ECO:0007669"/>
    <property type="project" value="UniProtKB-UniRule"/>
</dbReference>
<evidence type="ECO:0000256" key="3">
    <source>
        <dbReference type="ARBA" id="ARBA00022884"/>
    </source>
</evidence>
<dbReference type="PANTHER" id="PTHR11078">
    <property type="entry name" value="N UTILIZATION SUBSTANCE PROTEIN B-RELATED"/>
    <property type="match status" value="1"/>
</dbReference>
<proteinExistence type="inferred from homology"/>
<name>A0A1H7FBX5_9GAMM</name>
<dbReference type="SUPFAM" id="SSF48013">
    <property type="entry name" value="NusB-like"/>
    <property type="match status" value="1"/>
</dbReference>
<sequence>MNSDALQHRRLTHARRHARRLAMQALYQWQLTDYHPKDILAEYEEDPETERADWEHFRHLLLGVTENVESVDELIAPFLDRPVAQVDPVERSILRLATFELHHCPDVPTRVAINEAVALAKKYGADQGHKFVNGVIDKVAGGALRR</sequence>
<gene>
    <name evidence="6" type="primary">nusB</name>
    <name evidence="8" type="ORF">SAMN05444515_101177</name>
</gene>
<evidence type="ECO:0000256" key="5">
    <source>
        <dbReference type="ARBA" id="ARBA00023163"/>
    </source>
</evidence>
<reference evidence="9" key="1">
    <citation type="submission" date="2016-10" db="EMBL/GenBank/DDBJ databases">
        <authorList>
            <person name="Varghese N."/>
            <person name="Submissions S."/>
        </authorList>
    </citation>
    <scope>NUCLEOTIDE SEQUENCE [LARGE SCALE GENOMIC DNA]</scope>
    <source>
        <strain evidence="9">DSM 241</strain>
    </source>
</reference>
<evidence type="ECO:0000256" key="1">
    <source>
        <dbReference type="ARBA" id="ARBA00005952"/>
    </source>
</evidence>
<evidence type="ECO:0000256" key="4">
    <source>
        <dbReference type="ARBA" id="ARBA00023015"/>
    </source>
</evidence>
<keyword evidence="9" id="KW-1185">Reference proteome</keyword>
<evidence type="ECO:0000259" key="7">
    <source>
        <dbReference type="Pfam" id="PF01029"/>
    </source>
</evidence>
<dbReference type="NCBIfam" id="TIGR01951">
    <property type="entry name" value="nusB"/>
    <property type="match status" value="1"/>
</dbReference>
<dbReference type="GO" id="GO:0006353">
    <property type="term" value="P:DNA-templated transcription termination"/>
    <property type="evidence" value="ECO:0007669"/>
    <property type="project" value="UniProtKB-UniRule"/>
</dbReference>
<dbReference type="InterPro" id="IPR011605">
    <property type="entry name" value="NusB_fam"/>
</dbReference>